<feature type="compositionally biased region" description="Basic and acidic residues" evidence="1">
    <location>
        <begin position="911"/>
        <end position="925"/>
    </location>
</feature>
<feature type="compositionally biased region" description="Polar residues" evidence="1">
    <location>
        <begin position="896"/>
        <end position="908"/>
    </location>
</feature>
<protein>
    <submittedName>
        <fullName evidence="3">Uncharacterized protein</fullName>
    </submittedName>
</protein>
<dbReference type="EMBL" id="CAJNOK010001351">
    <property type="protein sequence ID" value="CAF0807356.1"/>
    <property type="molecule type" value="Genomic_DNA"/>
</dbReference>
<name>A0A8S2H3C3_9BILA</name>
<dbReference type="Proteomes" id="UP000677228">
    <property type="component" value="Unassembled WGS sequence"/>
</dbReference>
<evidence type="ECO:0000313" key="2">
    <source>
        <dbReference type="EMBL" id="CAF0807356.1"/>
    </source>
</evidence>
<dbReference type="EMBL" id="CAJOBA010001351">
    <property type="protein sequence ID" value="CAF3591077.1"/>
    <property type="molecule type" value="Genomic_DNA"/>
</dbReference>
<evidence type="ECO:0000256" key="1">
    <source>
        <dbReference type="SAM" id="MobiDB-lite"/>
    </source>
</evidence>
<sequence>MNEIRKLCSVITSQSLTLTNDDYIQHLDLIWSLFNSVDPLHILPSLALIGQSISYLSLQQIDSIIKHQIFICLRQWCERLLNIWLINGTFNADEQRALFYTYQVFKLLTEWLQSKNDSHLSFNQNEIENINELFFNDSFLLTLSRIINQLCTINSEEIITEQVENDKVQEQLVIKLYENSRPITDDDEHSDGISALSDDIDRKDTPSVSLSADDIELKSIDEKRSKANPSMSLSTDDISNQRAINGDDTSDLLFRGATIFVTLYTHLLQNISFDDTNNNNLYLITEAIMNCLTSSIFLHSGLDLVRNNLGENNGSTLIYSSIINDFDRYGSLLSRTNKTSILTVKIQFILYSCIDYVLMTTIDLKYFLKLLQYIHMILEELFNIIGSTDIRNKNSYWYSIMDRLSENLIRLLDWCIQQHSIINLDLIVRDNISSVLLVPFEQSLITTNYKYEQRKSTLFCNKTTLSYIINLFNTISIQTAGKRHLRRLGLVKTILYICKQIGPTSITYDILNLFSKLLSGQDLRKENIIKRIAQMLNIKISNVFQDFLQTLTTVDEIRQNLSYVNDNAFESTDQNLTTFHDLIPKFKNIIDFIQIVQRFLLHTPIAIEIGKINLIISIIIDIILIFHELEPYSQRIEQTHNTVTVDTIRETYKNMVDLLWTLSFTVNSHDSIKKRAEFVRLLRLQNTQSPSHINIYFDGILWNLDNSSGAEHMMNGPTESDTDQLTTNLIMNVSNDTIDTNIRIRDRLTRENYNVEIITLKCPDIFSLKDITSCIEKSSLTIICANNEMKTDNLSRLCVILNRYLNKPLITIVVENEFDVEDSWLSTTITETKITANFSNHFDFSNELLVAEINQILTTDKPKTPRTITLPDIVRDEQHHSNDKRRFQRKIISRPASASTLYQTPPTVSFSDHKSSTTSSRKDVRSLSINSDQLSENQTNNDNSNNNGELSSFDNQQITQSFHFQHETRPQNSVACVTRNYMLRPLSQWTEYDVSDWCEANSFHCLEPLIIRLNGQALINLSEILNIEPAAMYHSLNEELLTRTGNNLPITEYVSLRSELQKLLARRVIRKKRTKIKFCAIL</sequence>
<feature type="compositionally biased region" description="Polar residues" evidence="1">
    <location>
        <begin position="927"/>
        <end position="936"/>
    </location>
</feature>
<feature type="region of interest" description="Disordered" evidence="1">
    <location>
        <begin position="895"/>
        <end position="952"/>
    </location>
</feature>
<gene>
    <name evidence="2" type="ORF">OVA965_LOCUS4968</name>
    <name evidence="3" type="ORF">TMI583_LOCUS4966</name>
</gene>
<feature type="region of interest" description="Disordered" evidence="1">
    <location>
        <begin position="183"/>
        <end position="207"/>
    </location>
</feature>
<reference evidence="3" key="1">
    <citation type="submission" date="2021-02" db="EMBL/GenBank/DDBJ databases">
        <authorList>
            <person name="Nowell W R."/>
        </authorList>
    </citation>
    <scope>NUCLEOTIDE SEQUENCE</scope>
</reference>
<feature type="compositionally biased region" description="Low complexity" evidence="1">
    <location>
        <begin position="937"/>
        <end position="947"/>
    </location>
</feature>
<evidence type="ECO:0000313" key="3">
    <source>
        <dbReference type="EMBL" id="CAF3591077.1"/>
    </source>
</evidence>
<evidence type="ECO:0000313" key="4">
    <source>
        <dbReference type="Proteomes" id="UP000682733"/>
    </source>
</evidence>
<comment type="caution">
    <text evidence="3">The sequence shown here is derived from an EMBL/GenBank/DDBJ whole genome shotgun (WGS) entry which is preliminary data.</text>
</comment>
<organism evidence="3 4">
    <name type="scientific">Didymodactylos carnosus</name>
    <dbReference type="NCBI Taxonomy" id="1234261"/>
    <lineage>
        <taxon>Eukaryota</taxon>
        <taxon>Metazoa</taxon>
        <taxon>Spiralia</taxon>
        <taxon>Gnathifera</taxon>
        <taxon>Rotifera</taxon>
        <taxon>Eurotatoria</taxon>
        <taxon>Bdelloidea</taxon>
        <taxon>Philodinida</taxon>
        <taxon>Philodinidae</taxon>
        <taxon>Didymodactylos</taxon>
    </lineage>
</organism>
<accession>A0A8S2H3C3</accession>
<dbReference type="Proteomes" id="UP000682733">
    <property type="component" value="Unassembled WGS sequence"/>
</dbReference>
<proteinExistence type="predicted"/>
<dbReference type="AlphaFoldDB" id="A0A8S2H3C3"/>